<evidence type="ECO:0000313" key="1">
    <source>
        <dbReference type="EMBL" id="RYR42418.1"/>
    </source>
</evidence>
<name>A0A445BUY9_ARAHY</name>
<accession>A0A445BUY9</accession>
<dbReference type="Proteomes" id="UP000289738">
    <property type="component" value="Chromosome A08"/>
</dbReference>
<dbReference type="EMBL" id="SDMP01000008">
    <property type="protein sequence ID" value="RYR42418.1"/>
    <property type="molecule type" value="Genomic_DNA"/>
</dbReference>
<evidence type="ECO:0000313" key="2">
    <source>
        <dbReference type="Proteomes" id="UP000289738"/>
    </source>
</evidence>
<comment type="caution">
    <text evidence="1">The sequence shown here is derived from an EMBL/GenBank/DDBJ whole genome shotgun (WGS) entry which is preliminary data.</text>
</comment>
<organism evidence="1 2">
    <name type="scientific">Arachis hypogaea</name>
    <name type="common">Peanut</name>
    <dbReference type="NCBI Taxonomy" id="3818"/>
    <lineage>
        <taxon>Eukaryota</taxon>
        <taxon>Viridiplantae</taxon>
        <taxon>Streptophyta</taxon>
        <taxon>Embryophyta</taxon>
        <taxon>Tracheophyta</taxon>
        <taxon>Spermatophyta</taxon>
        <taxon>Magnoliopsida</taxon>
        <taxon>eudicotyledons</taxon>
        <taxon>Gunneridae</taxon>
        <taxon>Pentapetalae</taxon>
        <taxon>rosids</taxon>
        <taxon>fabids</taxon>
        <taxon>Fabales</taxon>
        <taxon>Fabaceae</taxon>
        <taxon>Papilionoideae</taxon>
        <taxon>50 kb inversion clade</taxon>
        <taxon>dalbergioids sensu lato</taxon>
        <taxon>Dalbergieae</taxon>
        <taxon>Pterocarpus clade</taxon>
        <taxon>Arachis</taxon>
    </lineage>
</organism>
<sequence>MKTFPPSDTFYWYKNEDVSSYRSGLELWNHHHHHHQPEHDLIPQARPLFHQDLYSFAAALGVGPTTVSPSRSAFLVTASAVGSGAASGAGGISC</sequence>
<keyword evidence="2" id="KW-1185">Reference proteome</keyword>
<gene>
    <name evidence="1" type="ORF">Ahy_A08g038895</name>
</gene>
<reference evidence="1 2" key="1">
    <citation type="submission" date="2019-01" db="EMBL/GenBank/DDBJ databases">
        <title>Sequencing of cultivated peanut Arachis hypogaea provides insights into genome evolution and oil improvement.</title>
        <authorList>
            <person name="Chen X."/>
        </authorList>
    </citation>
    <scope>NUCLEOTIDE SEQUENCE [LARGE SCALE GENOMIC DNA]</scope>
    <source>
        <strain evidence="2">cv. Fuhuasheng</strain>
        <tissue evidence="1">Leaves</tissue>
    </source>
</reference>
<proteinExistence type="predicted"/>
<protein>
    <submittedName>
        <fullName evidence="1">Uncharacterized protein</fullName>
    </submittedName>
</protein>
<dbReference type="AlphaFoldDB" id="A0A445BUY9"/>